<proteinExistence type="predicted"/>
<organism evidence="1 2">
    <name type="scientific">Halobacteriovorax vibrionivorans</name>
    <dbReference type="NCBI Taxonomy" id="2152716"/>
    <lineage>
        <taxon>Bacteria</taxon>
        <taxon>Pseudomonadati</taxon>
        <taxon>Bdellovibrionota</taxon>
        <taxon>Bacteriovoracia</taxon>
        <taxon>Bacteriovoracales</taxon>
        <taxon>Halobacteriovoraceae</taxon>
        <taxon>Halobacteriovorax</taxon>
    </lineage>
</organism>
<sequence length="467" mass="52588">MDFCQILSAKQKALQINLDNSVYGSFAEIGAGQEVAREFFRAGGAAGTVAKTMSAYDMQISDSIYGIEETKRYVSLGRLNKMLETEFSKTYDRLKDSRDDSTKFFCFADTVAAKSYSGKGECHGWLGVRFQHAPGAQPSDLILHVKMLDQENLQQQEAVGFLGVNMIHSCFYNSNDTSRLVSSLMDNLSTSRLLIDMIDVRGPAFEGLDPRILSLELVKRKFTSAVMFDENGSVVQIKDYLYRKPLVVLRGSFRPPTKGNLDALKVGREHLCTTEKCENVVTLSEISMSKLLSRSSAIDNADFLARVDLLTKLKQKVLITNFASYFELNQFLQPISKSQIAFITNTYNLNEILNIKHYEDTSYGILGGLGELFGLNTKLFLYPCADDNDANNRLGFSDVKYDPTLEYLVKYLRDNGLIVDLEGFDFKSSGIWSRTVIEMIQKDQKGWEDKLPKVVADHVKEKKLFKS</sequence>
<gene>
    <name evidence="1" type="ORF">DAY19_14750</name>
</gene>
<keyword evidence="1" id="KW-0675">Receptor</keyword>
<dbReference type="EMBL" id="QDKL01000004">
    <property type="protein sequence ID" value="RZF20418.1"/>
    <property type="molecule type" value="Genomic_DNA"/>
</dbReference>
<reference evidence="2" key="1">
    <citation type="journal article" date="2019" name="Int. J. Syst. Evol. Microbiol.">
        <title>Halobacteriovorax valvorus sp. nov., a novel prokaryotic predator isolated from coastal seawater of China.</title>
        <authorList>
            <person name="Chen M.-X."/>
        </authorList>
    </citation>
    <scope>NUCLEOTIDE SEQUENCE [LARGE SCALE GENOMIC DNA]</scope>
    <source>
        <strain evidence="2">BL9</strain>
    </source>
</reference>
<name>A0ABY0IEA0_9BACT</name>
<comment type="caution">
    <text evidence="1">The sequence shown here is derived from an EMBL/GenBank/DDBJ whole genome shotgun (WGS) entry which is preliminary data.</text>
</comment>
<accession>A0ABY0IEA0</accession>
<dbReference type="Proteomes" id="UP000443582">
    <property type="component" value="Unassembled WGS sequence"/>
</dbReference>
<keyword evidence="2" id="KW-1185">Reference proteome</keyword>
<protein>
    <submittedName>
        <fullName evidence="1">TonB-dependent receptor</fullName>
    </submittedName>
</protein>
<evidence type="ECO:0000313" key="2">
    <source>
        <dbReference type="Proteomes" id="UP000443582"/>
    </source>
</evidence>
<evidence type="ECO:0000313" key="1">
    <source>
        <dbReference type="EMBL" id="RZF20418.1"/>
    </source>
</evidence>
<dbReference type="RefSeq" id="WP_115363872.1">
    <property type="nucleotide sequence ID" value="NZ_QDKL01000004.1"/>
</dbReference>